<comment type="cofactor">
    <cofactor evidence="1 7">
        <name>heme</name>
        <dbReference type="ChEBI" id="CHEBI:30413"/>
    </cofactor>
</comment>
<reference evidence="8 9" key="1">
    <citation type="submission" date="2020-05" db="EMBL/GenBank/DDBJ databases">
        <title>Identification and distribution of gene clusters putatively required for synthesis of sphingolipid metabolism inhibitors in phylogenetically diverse species of the filamentous fungus Fusarium.</title>
        <authorList>
            <person name="Kim H.-S."/>
            <person name="Busman M."/>
            <person name="Brown D.W."/>
            <person name="Divon H."/>
            <person name="Uhlig S."/>
            <person name="Proctor R.H."/>
        </authorList>
    </citation>
    <scope>NUCLEOTIDE SEQUENCE [LARGE SCALE GENOMIC DNA]</scope>
    <source>
        <strain evidence="8 9">NRRL 36939</strain>
    </source>
</reference>
<feature type="binding site" description="axial binding residue" evidence="7">
    <location>
        <position position="435"/>
    </location>
    <ligand>
        <name>heme</name>
        <dbReference type="ChEBI" id="CHEBI:30413"/>
    </ligand>
    <ligandPart>
        <name>Fe</name>
        <dbReference type="ChEBI" id="CHEBI:18248"/>
    </ligandPart>
</feature>
<comment type="caution">
    <text evidence="8">The sequence shown here is derived from an EMBL/GenBank/DDBJ whole genome shotgun (WGS) entry which is preliminary data.</text>
</comment>
<dbReference type="AlphaFoldDB" id="A0A8H5P7Z4"/>
<evidence type="ECO:0000256" key="7">
    <source>
        <dbReference type="PIRSR" id="PIRSR602401-1"/>
    </source>
</evidence>
<keyword evidence="6 7" id="KW-0408">Iron</keyword>
<sequence length="796" mass="87135">MFVVNYLSMPSVAGVLFVGVVLYALVNAFNSPLRGLPGPWYTHFTHLFLKYQILTGNRVHYVHSLHQRYGPVVRVSPGEVAVSDLEAFSKIHKIGSGFLKSAWYDAVTPDREPGIFVMRDPHQHAARRRLFARAFSVSSLLTNWESEIRQKAELAVKSIKRDAQSIGADVFKWWTLMATDVIAHLSFGESFRMLELGKQTPYIDAIQSALLMSGIRAELSWIYPLLKRLPFQGLKKLLNADNVVLEHGSIAVRNMQSAGDGLSKANLFSQMLAESDSQEKTTLPMSSVQQEASNLIVAGSDTTAVTLTYLIWAVLKQPQLQAELEREISELSDQLTFDELKSAPLLNSVIEETLRLYGAAPGALPRVVPGKGLDVCGHYIPPGTVVSTQAFTLHRNENIFDDAQSFNGYRFMDKSTLTAAQKAALSPFGAGSRICIGLHLAWMELRLGAALFFRECRSATLSPEMTDEMMEMENRMRRTDTEWYLSHLNSKFRRALLQNPTFIICWLFNHVHSLYDAFFISIFGHLLGLDPGPSALASPCKPLTTTTALAATTTTTAIGEASTTTAVTDNSTTKTAGDPTIVTSSEAGTNTAVTLSKDSTTTAVIAEPTPTLEATTTALAGDTTTTDVTAEPTTTTLEATTTTTAETTATTEALEGTPLSAVFADNTEKDTYLGQDGGTYSTPQTGGSTSKARFQIDPDNNRVFTYLVDGSKVYLFTVIPTGPNYAFQFDTPANIDPYPSVYHYVQCTPDANNVLSCESESGPTTIAWYWSAGNSRYYGNSNPNFNSEPVVHFKLE</sequence>
<evidence type="ECO:0000256" key="6">
    <source>
        <dbReference type="ARBA" id="ARBA00023004"/>
    </source>
</evidence>
<gene>
    <name evidence="8" type="ORF">FPCIR_5969</name>
</gene>
<keyword evidence="5" id="KW-0560">Oxidoreductase</keyword>
<dbReference type="Pfam" id="PF00067">
    <property type="entry name" value="p450"/>
    <property type="match status" value="1"/>
</dbReference>
<dbReference type="PRINTS" id="PR00385">
    <property type="entry name" value="P450"/>
</dbReference>
<dbReference type="InterPro" id="IPR002401">
    <property type="entry name" value="Cyt_P450_E_grp-I"/>
</dbReference>
<dbReference type="InterPro" id="IPR017972">
    <property type="entry name" value="Cyt_P450_CS"/>
</dbReference>
<dbReference type="Gene3D" id="1.10.630.10">
    <property type="entry name" value="Cytochrome P450"/>
    <property type="match status" value="1"/>
</dbReference>
<dbReference type="GO" id="GO:0005506">
    <property type="term" value="F:iron ion binding"/>
    <property type="evidence" value="ECO:0007669"/>
    <property type="project" value="InterPro"/>
</dbReference>
<evidence type="ECO:0000256" key="5">
    <source>
        <dbReference type="ARBA" id="ARBA00023002"/>
    </source>
</evidence>
<protein>
    <submittedName>
        <fullName evidence="8">Cytochrome p450 3a17</fullName>
    </submittedName>
</protein>
<keyword evidence="4 7" id="KW-0479">Metal-binding</keyword>
<dbReference type="GO" id="GO:0016705">
    <property type="term" value="F:oxidoreductase activity, acting on paired donors, with incorporation or reduction of molecular oxygen"/>
    <property type="evidence" value="ECO:0007669"/>
    <property type="project" value="InterPro"/>
</dbReference>
<dbReference type="PROSITE" id="PS00086">
    <property type="entry name" value="CYTOCHROME_P450"/>
    <property type="match status" value="1"/>
</dbReference>
<dbReference type="Proteomes" id="UP000546213">
    <property type="component" value="Unassembled WGS sequence"/>
</dbReference>
<dbReference type="InterPro" id="IPR050121">
    <property type="entry name" value="Cytochrome_P450_monoxygenase"/>
</dbReference>
<dbReference type="PANTHER" id="PTHR24305">
    <property type="entry name" value="CYTOCHROME P450"/>
    <property type="match status" value="1"/>
</dbReference>
<keyword evidence="9" id="KW-1185">Reference proteome</keyword>
<evidence type="ECO:0000256" key="1">
    <source>
        <dbReference type="ARBA" id="ARBA00001971"/>
    </source>
</evidence>
<dbReference type="InterPro" id="IPR036396">
    <property type="entry name" value="Cyt_P450_sf"/>
</dbReference>
<dbReference type="PRINTS" id="PR00463">
    <property type="entry name" value="EP450I"/>
</dbReference>
<name>A0A8H5P7Z4_9HYPO</name>
<dbReference type="CDD" id="cd11059">
    <property type="entry name" value="CYP_fungal"/>
    <property type="match status" value="1"/>
</dbReference>
<comment type="similarity">
    <text evidence="2">Belongs to the cytochrome P450 family.</text>
</comment>
<dbReference type="EMBL" id="JAAOAS010000128">
    <property type="protein sequence ID" value="KAF5591689.1"/>
    <property type="molecule type" value="Genomic_DNA"/>
</dbReference>
<dbReference type="OrthoDB" id="1470350at2759"/>
<dbReference type="PANTHER" id="PTHR24305:SF96">
    <property type="entry name" value="CYTOCHROME P450 MONOOXYGENASE STCB-RELATED"/>
    <property type="match status" value="1"/>
</dbReference>
<dbReference type="SUPFAM" id="SSF48264">
    <property type="entry name" value="Cytochrome P450"/>
    <property type="match status" value="1"/>
</dbReference>
<accession>A0A8H5P7Z4</accession>
<keyword evidence="3 7" id="KW-0349">Heme</keyword>
<dbReference type="GO" id="GO:0020037">
    <property type="term" value="F:heme binding"/>
    <property type="evidence" value="ECO:0007669"/>
    <property type="project" value="InterPro"/>
</dbReference>
<organism evidence="8 9">
    <name type="scientific">Fusarium pseudocircinatum</name>
    <dbReference type="NCBI Taxonomy" id="56676"/>
    <lineage>
        <taxon>Eukaryota</taxon>
        <taxon>Fungi</taxon>
        <taxon>Dikarya</taxon>
        <taxon>Ascomycota</taxon>
        <taxon>Pezizomycotina</taxon>
        <taxon>Sordariomycetes</taxon>
        <taxon>Hypocreomycetidae</taxon>
        <taxon>Hypocreales</taxon>
        <taxon>Nectriaceae</taxon>
        <taxon>Fusarium</taxon>
        <taxon>Fusarium fujikuroi species complex</taxon>
    </lineage>
</organism>
<evidence type="ECO:0000256" key="4">
    <source>
        <dbReference type="ARBA" id="ARBA00022723"/>
    </source>
</evidence>
<proteinExistence type="inferred from homology"/>
<evidence type="ECO:0000313" key="8">
    <source>
        <dbReference type="EMBL" id="KAF5591689.1"/>
    </source>
</evidence>
<evidence type="ECO:0000256" key="2">
    <source>
        <dbReference type="ARBA" id="ARBA00010617"/>
    </source>
</evidence>
<dbReference type="InterPro" id="IPR001128">
    <property type="entry name" value="Cyt_P450"/>
</dbReference>
<dbReference type="GO" id="GO:0004497">
    <property type="term" value="F:monooxygenase activity"/>
    <property type="evidence" value="ECO:0007669"/>
    <property type="project" value="InterPro"/>
</dbReference>
<evidence type="ECO:0000256" key="3">
    <source>
        <dbReference type="ARBA" id="ARBA00022617"/>
    </source>
</evidence>
<evidence type="ECO:0000313" key="9">
    <source>
        <dbReference type="Proteomes" id="UP000546213"/>
    </source>
</evidence>